<protein>
    <recommendedName>
        <fullName evidence="1">DUF6922 domain-containing protein</fullName>
    </recommendedName>
</protein>
<dbReference type="Pfam" id="PF21956">
    <property type="entry name" value="DUF6922"/>
    <property type="match status" value="1"/>
</dbReference>
<feature type="domain" description="DUF6922" evidence="1">
    <location>
        <begin position="7"/>
        <end position="56"/>
    </location>
</feature>
<comment type="caution">
    <text evidence="2">The sequence shown here is derived from an EMBL/GenBank/DDBJ whole genome shotgun (WGS) entry which is preliminary data.</text>
</comment>
<accession>A0A1F5WUN3</accession>
<evidence type="ECO:0000259" key="1">
    <source>
        <dbReference type="Pfam" id="PF21956"/>
    </source>
</evidence>
<dbReference type="InterPro" id="IPR053830">
    <property type="entry name" value="DUF6922"/>
</dbReference>
<evidence type="ECO:0000313" key="3">
    <source>
        <dbReference type="Proteomes" id="UP000178425"/>
    </source>
</evidence>
<reference evidence="2 3" key="1">
    <citation type="journal article" date="2016" name="Nat. Commun.">
        <title>Thousands of microbial genomes shed light on interconnected biogeochemical processes in an aquifer system.</title>
        <authorList>
            <person name="Anantharaman K."/>
            <person name="Brown C.T."/>
            <person name="Hug L.A."/>
            <person name="Sharon I."/>
            <person name="Castelle C.J."/>
            <person name="Probst A.J."/>
            <person name="Thomas B.C."/>
            <person name="Singh A."/>
            <person name="Wilkins M.J."/>
            <person name="Karaoz U."/>
            <person name="Brodie E.L."/>
            <person name="Williams K.H."/>
            <person name="Hubbard S.S."/>
            <person name="Banfield J.F."/>
        </authorList>
    </citation>
    <scope>NUCLEOTIDE SEQUENCE [LARGE SCALE GENOMIC DNA]</scope>
</reference>
<dbReference type="AlphaFoldDB" id="A0A1F5WUN3"/>
<sequence>MIPAGIKQYFWEVDTKKLDPKKHPEYVIARILEYGSQEAAGWVIKNFDKKLIKKVISKSRELSPRSANFWGEIYQVNKKEILCLKKSFQKKQKAHWQY</sequence>
<organism evidence="2 3">
    <name type="scientific">Candidatus Giovannonibacteria bacterium RIFCSPHIGHO2_02_43_13</name>
    <dbReference type="NCBI Taxonomy" id="1798330"/>
    <lineage>
        <taxon>Bacteria</taxon>
        <taxon>Candidatus Giovannoniibacteriota</taxon>
    </lineage>
</organism>
<name>A0A1F5WUN3_9BACT</name>
<gene>
    <name evidence="2" type="ORF">A2W54_01275</name>
</gene>
<dbReference type="EMBL" id="MFHI01000006">
    <property type="protein sequence ID" value="OGF79346.1"/>
    <property type="molecule type" value="Genomic_DNA"/>
</dbReference>
<evidence type="ECO:0000313" key="2">
    <source>
        <dbReference type="EMBL" id="OGF79346.1"/>
    </source>
</evidence>
<dbReference type="Proteomes" id="UP000178425">
    <property type="component" value="Unassembled WGS sequence"/>
</dbReference>
<proteinExistence type="predicted"/>